<protein>
    <submittedName>
        <fullName evidence="1">DUF924 domain-containing protein</fullName>
    </submittedName>
</protein>
<gene>
    <name evidence="1" type="ORF">OE647_05730</name>
</gene>
<dbReference type="InterPro" id="IPR010323">
    <property type="entry name" value="DUF924"/>
</dbReference>
<dbReference type="Proteomes" id="UP001652503">
    <property type="component" value="Unassembled WGS sequence"/>
</dbReference>
<proteinExistence type="predicted"/>
<reference evidence="1 2" key="1">
    <citation type="submission" date="2022-10" db="EMBL/GenBank/DDBJ databases">
        <title>Defluviimonas sp. nov., isolated from ocean surface water.</title>
        <authorList>
            <person name="He W."/>
            <person name="Wang L."/>
            <person name="Zhang D.-F."/>
        </authorList>
    </citation>
    <scope>NUCLEOTIDE SEQUENCE [LARGE SCALE GENOMIC DNA]</scope>
    <source>
        <strain evidence="1 2">WL0075</strain>
    </source>
</reference>
<organism evidence="1 2">
    <name type="scientific">Albidovulum sediminicola</name>
    <dbReference type="NCBI Taxonomy" id="2984331"/>
    <lineage>
        <taxon>Bacteria</taxon>
        <taxon>Pseudomonadati</taxon>
        <taxon>Pseudomonadota</taxon>
        <taxon>Alphaproteobacteria</taxon>
        <taxon>Rhodobacterales</taxon>
        <taxon>Paracoccaceae</taxon>
        <taxon>Albidovulum</taxon>
    </lineage>
</organism>
<dbReference type="EMBL" id="JAOWLA010000004">
    <property type="protein sequence ID" value="MCV2864238.1"/>
    <property type="molecule type" value="Genomic_DNA"/>
</dbReference>
<dbReference type="RefSeq" id="WP_263720729.1">
    <property type="nucleotide sequence ID" value="NZ_JAOWLA010000004.1"/>
</dbReference>
<keyword evidence="2" id="KW-1185">Reference proteome</keyword>
<dbReference type="SUPFAM" id="SSF48452">
    <property type="entry name" value="TPR-like"/>
    <property type="match status" value="1"/>
</dbReference>
<dbReference type="Gene3D" id="1.25.40.10">
    <property type="entry name" value="Tetratricopeptide repeat domain"/>
    <property type="match status" value="1"/>
</dbReference>
<dbReference type="InterPro" id="IPR011990">
    <property type="entry name" value="TPR-like_helical_dom_sf"/>
</dbReference>
<sequence>MNEAKEIVHYWLEDVGPDGWYAAVDAVDAEIRKRFLDLWEKAHAGALTQWCETAEGALAYLILTDQFPRNMFRGDPRSFATDAAARAAARVAVGQGLDLAIAEPARVFFYMPFEHSEDLEDQDFAVDLMDRNLPETGAEFAVHSRAHREIIRRYGRFPFRNAALGRQTTKEERAFLDGGGYGAIVRELGG</sequence>
<dbReference type="Pfam" id="PF06041">
    <property type="entry name" value="DUF924"/>
    <property type="match status" value="1"/>
</dbReference>
<evidence type="ECO:0000313" key="1">
    <source>
        <dbReference type="EMBL" id="MCV2864238.1"/>
    </source>
</evidence>
<dbReference type="Gene3D" id="1.20.58.320">
    <property type="entry name" value="TPR-like"/>
    <property type="match status" value="1"/>
</dbReference>
<name>A0ABT2YZC5_9RHOB</name>
<comment type="caution">
    <text evidence="1">The sequence shown here is derived from an EMBL/GenBank/DDBJ whole genome shotgun (WGS) entry which is preliminary data.</text>
</comment>
<evidence type="ECO:0000313" key="2">
    <source>
        <dbReference type="Proteomes" id="UP001652503"/>
    </source>
</evidence>
<accession>A0ABT2YZC5</accession>